<dbReference type="InterPro" id="IPR040275">
    <property type="entry name" value="At5g39450-like"/>
</dbReference>
<evidence type="ECO:0000313" key="1">
    <source>
        <dbReference type="EMBL" id="EYU28556.1"/>
    </source>
</evidence>
<protein>
    <submittedName>
        <fullName evidence="1">Uncharacterized protein</fullName>
    </submittedName>
</protein>
<reference evidence="1 2" key="1">
    <citation type="journal article" date="2013" name="Proc. Natl. Acad. Sci. U.S.A.">
        <title>Fine-scale variation in meiotic recombination in Mimulus inferred from population shotgun sequencing.</title>
        <authorList>
            <person name="Hellsten U."/>
            <person name="Wright K.M."/>
            <person name="Jenkins J."/>
            <person name="Shu S."/>
            <person name="Yuan Y."/>
            <person name="Wessler S.R."/>
            <person name="Schmutz J."/>
            <person name="Willis J.H."/>
            <person name="Rokhsar D.S."/>
        </authorList>
    </citation>
    <scope>NUCLEOTIDE SEQUENCE [LARGE SCALE GENOMIC DNA]</scope>
    <source>
        <strain evidence="2">cv. DUN x IM62</strain>
    </source>
</reference>
<gene>
    <name evidence="1" type="ORF">MIMGU_mgv1a0222591mg</name>
</gene>
<dbReference type="STRING" id="4155.A0A022QKU1"/>
<sequence length="102" mass="12069">PPYVLFFSHENPDYGNILMFMNIDEPSMNIFPWNIDKQSNPISVKQSFTGKRYFRWLLFQISSTKHGSLFLLENGLLVFVWDESREVLTLQRLDFGNALFFL</sequence>
<feature type="non-terminal residue" evidence="1">
    <location>
        <position position="102"/>
    </location>
</feature>
<dbReference type="PANTHER" id="PTHR31370">
    <property type="entry name" value="F-BOX PROTEIN FAMILY-LIKE"/>
    <property type="match status" value="1"/>
</dbReference>
<dbReference type="AlphaFoldDB" id="A0A022QKU1"/>
<organism evidence="1 2">
    <name type="scientific">Erythranthe guttata</name>
    <name type="common">Yellow monkey flower</name>
    <name type="synonym">Mimulus guttatus</name>
    <dbReference type="NCBI Taxonomy" id="4155"/>
    <lineage>
        <taxon>Eukaryota</taxon>
        <taxon>Viridiplantae</taxon>
        <taxon>Streptophyta</taxon>
        <taxon>Embryophyta</taxon>
        <taxon>Tracheophyta</taxon>
        <taxon>Spermatophyta</taxon>
        <taxon>Magnoliopsida</taxon>
        <taxon>eudicotyledons</taxon>
        <taxon>Gunneridae</taxon>
        <taxon>Pentapetalae</taxon>
        <taxon>asterids</taxon>
        <taxon>lamiids</taxon>
        <taxon>Lamiales</taxon>
        <taxon>Phrymaceae</taxon>
        <taxon>Erythranthe</taxon>
    </lineage>
</organism>
<dbReference type="PANTHER" id="PTHR31370:SF2">
    <property type="entry name" value="OS08G0105100 PROTEIN"/>
    <property type="match status" value="1"/>
</dbReference>
<accession>A0A022QKU1</accession>
<feature type="non-terminal residue" evidence="1">
    <location>
        <position position="1"/>
    </location>
</feature>
<keyword evidence="2" id="KW-1185">Reference proteome</keyword>
<dbReference type="Proteomes" id="UP000030748">
    <property type="component" value="Unassembled WGS sequence"/>
</dbReference>
<evidence type="ECO:0000313" key="2">
    <source>
        <dbReference type="Proteomes" id="UP000030748"/>
    </source>
</evidence>
<dbReference type="EMBL" id="KI631366">
    <property type="protein sequence ID" value="EYU28556.1"/>
    <property type="molecule type" value="Genomic_DNA"/>
</dbReference>
<proteinExistence type="predicted"/>
<name>A0A022QKU1_ERYGU</name>